<dbReference type="OrthoDB" id="3649348at2759"/>
<proteinExistence type="predicted"/>
<protein>
    <submittedName>
        <fullName evidence="1">Uncharacterized protein</fullName>
    </submittedName>
</protein>
<dbReference type="AlphaFoldDB" id="A0A136J682"/>
<gene>
    <name evidence="1" type="ORF">Micbo1qcDRAFT_232424</name>
</gene>
<dbReference type="InParanoid" id="A0A136J682"/>
<reference evidence="2" key="1">
    <citation type="submission" date="2016-02" db="EMBL/GenBank/DDBJ databases">
        <title>Draft genome sequence of Microdochium bolleyi, a fungal endophyte of beachgrass.</title>
        <authorList>
            <consortium name="DOE Joint Genome Institute"/>
            <person name="David A.S."/>
            <person name="May G."/>
            <person name="Haridas S."/>
            <person name="Lim J."/>
            <person name="Wang M."/>
            <person name="Labutti K."/>
            <person name="Lipzen A."/>
            <person name="Barry K."/>
            <person name="Grigoriev I.V."/>
        </authorList>
    </citation>
    <scope>NUCLEOTIDE SEQUENCE [LARGE SCALE GENOMIC DNA]</scope>
    <source>
        <strain evidence="2">J235TASD1</strain>
    </source>
</reference>
<dbReference type="Proteomes" id="UP000070501">
    <property type="component" value="Unassembled WGS sequence"/>
</dbReference>
<evidence type="ECO:0000313" key="2">
    <source>
        <dbReference type="Proteomes" id="UP000070501"/>
    </source>
</evidence>
<keyword evidence="2" id="KW-1185">Reference proteome</keyword>
<name>A0A136J682_9PEZI</name>
<accession>A0A136J682</accession>
<evidence type="ECO:0000313" key="1">
    <source>
        <dbReference type="EMBL" id="KXJ92708.1"/>
    </source>
</evidence>
<sequence>MSSLTSSSAPMPVVICGAHEAIGQVVIAGLKPEYEVILFCVGAKALAEELPLLLSSPGTFAPISSTIGSGNFSADRPPRAVCFGGLWGPEDIALVQAALHQQQQQQAQPIPPDVLGQLALLRNNPDRQPPTEGPGAVVLGSPAYSAQIIQRLRRELAKLAAAPGAEGKAQLEGAGTEGVYWY</sequence>
<organism evidence="1 2">
    <name type="scientific">Microdochium bolleyi</name>
    <dbReference type="NCBI Taxonomy" id="196109"/>
    <lineage>
        <taxon>Eukaryota</taxon>
        <taxon>Fungi</taxon>
        <taxon>Dikarya</taxon>
        <taxon>Ascomycota</taxon>
        <taxon>Pezizomycotina</taxon>
        <taxon>Sordariomycetes</taxon>
        <taxon>Xylariomycetidae</taxon>
        <taxon>Xylariales</taxon>
        <taxon>Microdochiaceae</taxon>
        <taxon>Microdochium</taxon>
    </lineage>
</organism>
<dbReference type="EMBL" id="KQ964248">
    <property type="protein sequence ID" value="KXJ92708.1"/>
    <property type="molecule type" value="Genomic_DNA"/>
</dbReference>